<comment type="caution">
    <text evidence="2">The sequence shown here is derived from an EMBL/GenBank/DDBJ whole genome shotgun (WGS) entry which is preliminary data.</text>
</comment>
<proteinExistence type="predicted"/>
<evidence type="ECO:0000313" key="3">
    <source>
        <dbReference type="Proteomes" id="UP000321518"/>
    </source>
</evidence>
<gene>
    <name evidence="2" type="ORF">Rt10032_c10g4375</name>
</gene>
<feature type="region of interest" description="Disordered" evidence="1">
    <location>
        <begin position="94"/>
        <end position="117"/>
    </location>
</feature>
<dbReference type="AlphaFoldDB" id="A0A511KIZ1"/>
<reference evidence="2 3" key="1">
    <citation type="submission" date="2019-07" db="EMBL/GenBank/DDBJ databases">
        <title>Rhodotorula toruloides NBRC10032 genome sequencing.</title>
        <authorList>
            <person name="Shida Y."/>
            <person name="Takaku H."/>
            <person name="Ogasawara W."/>
            <person name="Mori K."/>
        </authorList>
    </citation>
    <scope>NUCLEOTIDE SEQUENCE [LARGE SCALE GENOMIC DNA]</scope>
    <source>
        <strain evidence="2 3">NBRC10032</strain>
    </source>
</reference>
<evidence type="ECO:0008006" key="4">
    <source>
        <dbReference type="Google" id="ProtNLM"/>
    </source>
</evidence>
<dbReference type="EMBL" id="BJWK01000010">
    <property type="protein sequence ID" value="GEM10358.1"/>
    <property type="molecule type" value="Genomic_DNA"/>
</dbReference>
<evidence type="ECO:0000256" key="1">
    <source>
        <dbReference type="SAM" id="MobiDB-lite"/>
    </source>
</evidence>
<organism evidence="2 3">
    <name type="scientific">Rhodotorula toruloides</name>
    <name type="common">Yeast</name>
    <name type="synonym">Rhodosporidium toruloides</name>
    <dbReference type="NCBI Taxonomy" id="5286"/>
    <lineage>
        <taxon>Eukaryota</taxon>
        <taxon>Fungi</taxon>
        <taxon>Dikarya</taxon>
        <taxon>Basidiomycota</taxon>
        <taxon>Pucciniomycotina</taxon>
        <taxon>Microbotryomycetes</taxon>
        <taxon>Sporidiobolales</taxon>
        <taxon>Sporidiobolaceae</taxon>
        <taxon>Rhodotorula</taxon>
    </lineage>
</organism>
<evidence type="ECO:0000313" key="2">
    <source>
        <dbReference type="EMBL" id="GEM10358.1"/>
    </source>
</evidence>
<dbReference type="OrthoDB" id="2569251at2759"/>
<sequence>MWGGRQYVLVRYPDALDLDIRIPVDFIAKGGDNTLAFVQYLAQMLVEEKGVLRDSSRPAVDLDLDAEPQNKDLATYCFLPVEVATFTESRGPQSACQIDVAPPGEDENDGASSVYSRNSAEQTSFKFNLVSRDSWCPFTKSKPGACDAAHLVPAARLDVYRALLGVDSPYEAGFGMLMDESLHKQYGRYKWSLYHKDDKYYFHTFHPSDKQLLKDCHGKAYAKADMRVLEDEDYPNPALCEWHYRQCVMMRLRGYSTSDRPFSQAAATPGEALRA</sequence>
<dbReference type="Proteomes" id="UP000321518">
    <property type="component" value="Unassembled WGS sequence"/>
</dbReference>
<accession>A0A511KIZ1</accession>
<name>A0A511KIZ1_RHOTO</name>
<protein>
    <recommendedName>
        <fullName evidence="4">HNH nuclease domain-containing protein</fullName>
    </recommendedName>
</protein>